<proteinExistence type="inferred from homology"/>
<dbReference type="GO" id="GO:0005524">
    <property type="term" value="F:ATP binding"/>
    <property type="evidence" value="ECO:0007669"/>
    <property type="project" value="UniProtKB-KW"/>
</dbReference>
<dbReference type="GO" id="GO:0005739">
    <property type="term" value="C:mitochondrion"/>
    <property type="evidence" value="ECO:0007669"/>
    <property type="project" value="TreeGrafter"/>
</dbReference>
<evidence type="ECO:0000256" key="4">
    <source>
        <dbReference type="ARBA" id="ARBA00022840"/>
    </source>
</evidence>
<dbReference type="STRING" id="691883.A0A058Z713"/>
<dbReference type="Proteomes" id="UP000030693">
    <property type="component" value="Unassembled WGS sequence"/>
</dbReference>
<comment type="similarity">
    <text evidence="1">Belongs to the IPP transferase family.</text>
</comment>
<evidence type="ECO:0000256" key="1">
    <source>
        <dbReference type="ARBA" id="ARBA00005842"/>
    </source>
</evidence>
<dbReference type="GO" id="GO:0052381">
    <property type="term" value="F:tRNA dimethylallyltransferase activity"/>
    <property type="evidence" value="ECO:0007669"/>
    <property type="project" value="TreeGrafter"/>
</dbReference>
<feature type="region of interest" description="Disordered" evidence="5">
    <location>
        <begin position="425"/>
        <end position="466"/>
    </location>
</feature>
<dbReference type="eggNOG" id="KOG1384">
    <property type="taxonomic scope" value="Eukaryota"/>
</dbReference>
<evidence type="ECO:0000256" key="5">
    <source>
        <dbReference type="SAM" id="MobiDB-lite"/>
    </source>
</evidence>
<dbReference type="AlphaFoldDB" id="A0A058Z713"/>
<dbReference type="GeneID" id="20528226"/>
<dbReference type="Gene3D" id="3.30.160.60">
    <property type="entry name" value="Classic Zinc Finger"/>
    <property type="match status" value="1"/>
</dbReference>
<name>A0A058Z713_FONAL</name>
<keyword evidence="3" id="KW-0547">Nucleotide-binding</keyword>
<organism evidence="6">
    <name type="scientific">Fonticula alba</name>
    <name type="common">Slime mold</name>
    <dbReference type="NCBI Taxonomy" id="691883"/>
    <lineage>
        <taxon>Eukaryota</taxon>
        <taxon>Rotosphaerida</taxon>
        <taxon>Fonticulaceae</taxon>
        <taxon>Fonticula</taxon>
    </lineage>
</organism>
<keyword evidence="2" id="KW-0808">Transferase</keyword>
<evidence type="ECO:0008006" key="8">
    <source>
        <dbReference type="Google" id="ProtNLM"/>
    </source>
</evidence>
<gene>
    <name evidence="6" type="ORF">H696_03501</name>
</gene>
<protein>
    <recommendedName>
        <fullName evidence="8">tRNA dimethylallyltransferase</fullName>
    </recommendedName>
</protein>
<evidence type="ECO:0000256" key="2">
    <source>
        <dbReference type="ARBA" id="ARBA00022679"/>
    </source>
</evidence>
<dbReference type="InterPro" id="IPR039657">
    <property type="entry name" value="Dimethylallyltransferase"/>
</dbReference>
<dbReference type="Gene3D" id="3.40.50.300">
    <property type="entry name" value="P-loop containing nucleotide triphosphate hydrolases"/>
    <property type="match status" value="1"/>
</dbReference>
<keyword evidence="7" id="KW-1185">Reference proteome</keyword>
<sequence>MRHPAGVIVVAGVTGVGKSKLAIDLARHLHPSPPSGTPEPHVEDLALTRLPAPGLGTAAPLSGLSGFVESDPRPSVINADSLQVYGSLPVATNHVTVAEAQGVRHYLLGSCDRPDTEGEPAGSGTVALPPECWAGRCPLADEYSVLRFRDEADQLIAAHRAHGRTPIIAGGTHYYIQSLLFPCLFLDSQPNADGVPEEVLQELAELRTIEPGDFSRGVLQAIGYKEFREWFQWREADGASTAPSDEAVLLQEAVDRTKTATRAYIRAQLQWIRKRLIPQAGYRLDGGPASVESPRCLVWPLDVSPVLRGDRSWDDAVLAEALAVSRAFLGGVEAPCSVSAATDGSAPVEDEVNLARPLPGWFISLLNGVARPGKRRRDDSSTLARADAPMLDRVLVPPGEWRKFVCATCSGRVLNGPHEWQVHLQSRSHKRLASRARRTEARAASRPAVADSPEPHPAPAPDDSPV</sequence>
<keyword evidence="4" id="KW-0067">ATP-binding</keyword>
<dbReference type="InterPro" id="IPR027417">
    <property type="entry name" value="P-loop_NTPase"/>
</dbReference>
<dbReference type="PANTHER" id="PTHR11088">
    <property type="entry name" value="TRNA DIMETHYLALLYLTRANSFERASE"/>
    <property type="match status" value="1"/>
</dbReference>
<dbReference type="GO" id="GO:0006400">
    <property type="term" value="P:tRNA modification"/>
    <property type="evidence" value="ECO:0007669"/>
    <property type="project" value="TreeGrafter"/>
</dbReference>
<evidence type="ECO:0000313" key="6">
    <source>
        <dbReference type="EMBL" id="KCV70035.1"/>
    </source>
</evidence>
<dbReference type="RefSeq" id="XP_009495641.1">
    <property type="nucleotide sequence ID" value="XM_009497366.1"/>
</dbReference>
<evidence type="ECO:0000313" key="7">
    <source>
        <dbReference type="Proteomes" id="UP000030693"/>
    </source>
</evidence>
<dbReference type="PANTHER" id="PTHR11088:SF89">
    <property type="entry name" value="TRNA DIMETHYLALLYLTRANSFERASE"/>
    <property type="match status" value="1"/>
</dbReference>
<reference evidence="6" key="1">
    <citation type="submission" date="2013-04" db="EMBL/GenBank/DDBJ databases">
        <title>The Genome Sequence of Fonticula alba ATCC 38817.</title>
        <authorList>
            <consortium name="The Broad Institute Genomics Platform"/>
            <person name="Russ C."/>
            <person name="Cuomo C."/>
            <person name="Burger G."/>
            <person name="Gray M.W."/>
            <person name="Holland P.W.H."/>
            <person name="King N."/>
            <person name="Lang F.B.F."/>
            <person name="Roger A.J."/>
            <person name="Ruiz-Trillo I."/>
            <person name="Brown M."/>
            <person name="Walker B."/>
            <person name="Young S."/>
            <person name="Zeng Q."/>
            <person name="Gargeya S."/>
            <person name="Fitzgerald M."/>
            <person name="Haas B."/>
            <person name="Abouelleil A."/>
            <person name="Allen A.W."/>
            <person name="Alvarado L."/>
            <person name="Arachchi H.M."/>
            <person name="Berlin A.M."/>
            <person name="Chapman S.B."/>
            <person name="Gainer-Dewar J."/>
            <person name="Goldberg J."/>
            <person name="Griggs A."/>
            <person name="Gujja S."/>
            <person name="Hansen M."/>
            <person name="Howarth C."/>
            <person name="Imamovic A."/>
            <person name="Ireland A."/>
            <person name="Larimer J."/>
            <person name="McCowan C."/>
            <person name="Murphy C."/>
            <person name="Pearson M."/>
            <person name="Poon T.W."/>
            <person name="Priest M."/>
            <person name="Roberts A."/>
            <person name="Saif S."/>
            <person name="Shea T."/>
            <person name="Sisk P."/>
            <person name="Sykes S."/>
            <person name="Wortman J."/>
            <person name="Nusbaum C."/>
            <person name="Birren B."/>
        </authorList>
    </citation>
    <scope>NUCLEOTIDE SEQUENCE [LARGE SCALE GENOMIC DNA]</scope>
    <source>
        <strain evidence="6">ATCC 38817</strain>
    </source>
</reference>
<feature type="compositionally biased region" description="Basic residues" evidence="5">
    <location>
        <begin position="426"/>
        <end position="436"/>
    </location>
</feature>
<accession>A0A058Z713</accession>
<dbReference type="Pfam" id="PF01715">
    <property type="entry name" value="IPPT"/>
    <property type="match status" value="2"/>
</dbReference>
<feature type="compositionally biased region" description="Pro residues" evidence="5">
    <location>
        <begin position="455"/>
        <end position="466"/>
    </location>
</feature>
<dbReference type="OrthoDB" id="775260at2759"/>
<dbReference type="EMBL" id="KB932205">
    <property type="protein sequence ID" value="KCV70035.1"/>
    <property type="molecule type" value="Genomic_DNA"/>
</dbReference>
<evidence type="ECO:0000256" key="3">
    <source>
        <dbReference type="ARBA" id="ARBA00022741"/>
    </source>
</evidence>